<dbReference type="GO" id="GO:0005789">
    <property type="term" value="C:endoplasmic reticulum membrane"/>
    <property type="evidence" value="ECO:0007669"/>
    <property type="project" value="UniProtKB-SubCell"/>
</dbReference>
<protein>
    <submittedName>
        <fullName evidence="11">Autophagy related 2B</fullName>
    </submittedName>
</protein>
<reference evidence="11" key="2">
    <citation type="submission" date="2025-08" db="UniProtKB">
        <authorList>
            <consortium name="Ensembl"/>
        </authorList>
    </citation>
    <scope>IDENTIFICATION</scope>
</reference>
<feature type="region of interest" description="Disordered" evidence="10">
    <location>
        <begin position="574"/>
        <end position="601"/>
    </location>
</feature>
<feature type="compositionally biased region" description="Acidic residues" evidence="10">
    <location>
        <begin position="576"/>
        <end position="592"/>
    </location>
</feature>
<name>A0A671U822_SPAAU</name>
<sequence length="1629" mass="181811">MPWPFSESIKKRACRYLLHRYLGNFLQEKLSLDQLSLDLYQGTGSLAQVPLDKWSLNELLETADAPFEVIAGFIQTISLTVPWAALLQENCALEVKGLEMVLRPRPRIASGTEPMYWSSFMTSSMQLAKECLSQKLTDDMGESFQPFEGLEKFAETIETVLRRVKVTFVDTVLRVEHIPENSKTGIALEIRINKIVYCDETDEETSNVNVHQPTTFAHKNLQMEGISIFWDEFSDVSRAGCKTSPTPTVGVEVFFKWHKRPHPQFTEPVSSTTPFEPVQVGSLGGKIELSLTLKNNLAMPGAKLDVVGHIDRLLILLSPRQVHLLLDLFGAFSGGGEHPSVMIMSREVVGSSRLYKHAAHISPEGKLTICMLMSRGRISAHPSKTHGDESRPELVLKLTLSSLAISVLHIDPLPPPDAAPSPLGPLAAHFFSTVDPGHLAPAAFLQSRTVFNKACPHDHLSVLISFTEVFLDDSHTPTNCHVSLTVNAPLLGLAVRFPIPDLRSDQERGPWFKKSLQKEVLHLELEDLEVKSEFMGGSSPEQTKMELTFRELIGIRVVLKMNPTAVHSILERVTTEDDEGAEDHSLEEEEEEGAAHSLKDVCDFGKPEPSPFSSRRVMYENEEMVIPGDVAEMTEFQEKTMNNSRFILELCFPNVQLVLPSKAFYEKLHNRINNDLLLWEPTAPSPVETVESMPYGFQSFVFQKEDKTVLKNKHGEFWLEVKNAVLFSVTQYEGYKDQHYICFHTSSICMYHQGKPATRLVDGGPSVSDIKLPCRTHPHWLEQTIYQSETPPERSSTPSEGIGLEARSMVSVAVKISSQNAERNVKEFLVAVGVRGATLQHRVVPPSLGWYDQIVDFLNVSDEPVLGYAPPTSVTTLHLHLWSCSLDYRPLYLPLRSLLVVETFSISSSVSLDHSSSTLRIILDEANLLESLRITAVKPGVDGKLSEPRFELRCSSDVIHIRTCSDSCAALMNLIQYVASYGDLLPPAEPEAKHSSTTQRAKVSCDANICQHYILAVRRNGKDFEQNQDHDAPRSDLFLFPDESGNFNQEPSPTYPMLHSPLITPVPNLAQETDDFCILETPGSRGEDLDQEPVVKQLTSDPVEIKDDYFSQPLEGSDSSRGAMNFPIPEVRYLIKEISVIWHLYGGKDFGSATFTASPARSRGSTPHSSPSQTPVRQAKASGRAGGGRGRNPDVLMEIQLSKVRFQHEVYPQSQLASGPAMDQPVSRQVFIVQDLEIRDRLATSQMNKFLYLYSSKEMPRKAHSNMLTVKALHMCPESGQTPQECCLRVSLMPLRLNIDQDALFFLKDFFASLHASGSQDPAPIISVPAQRRLSHNGFSTSGREELIDSEASAPSFTDQPIFFREFRFTSEVPIRLDYHGKHVSMEQGTFAGIIIGLTQLNCSELKLRRLLLGVDKLFSYAINEWLNDIKKNQLPGLLGGVGPIHSLVQLVQGFRDLVWLPIEQYRKDGRIVRGFQRGTASFGTSTAMAALELTNRMVRTIQAAAETAYDMVSPVPDERDTKRIKRFTHYGLAHQPVDLREGVAKAYTVVKEGITDTALTIYDTATREHEQRGMTGAVGGVLRQLPPAVVKPLIMATEATSNVLGGMRNQIHPDARQEESQKWRQGEE</sequence>
<keyword evidence="7" id="KW-0472">Membrane</keyword>
<evidence type="ECO:0000256" key="2">
    <source>
        <dbReference type="ARBA" id="ARBA00004623"/>
    </source>
</evidence>
<accession>A0A671U822</accession>
<dbReference type="GO" id="GO:0034045">
    <property type="term" value="C:phagophore assembly site membrane"/>
    <property type="evidence" value="ECO:0007669"/>
    <property type="project" value="UniProtKB-SubCell"/>
</dbReference>
<dbReference type="GeneTree" id="ENSGT00620000087966"/>
<gene>
    <name evidence="11" type="primary">ATG2B</name>
</gene>
<keyword evidence="6" id="KW-0445">Lipid transport</keyword>
<evidence type="ECO:0000256" key="6">
    <source>
        <dbReference type="ARBA" id="ARBA00023055"/>
    </source>
</evidence>
<dbReference type="GO" id="GO:0061908">
    <property type="term" value="C:phagophore"/>
    <property type="evidence" value="ECO:0007669"/>
    <property type="project" value="TreeGrafter"/>
</dbReference>
<keyword evidence="4" id="KW-0813">Transport</keyword>
<reference evidence="11" key="1">
    <citation type="submission" date="2021-04" db="EMBL/GenBank/DDBJ databases">
        <authorList>
            <consortium name="Wellcome Sanger Institute Data Sharing"/>
        </authorList>
    </citation>
    <scope>NUCLEOTIDE SEQUENCE [LARGE SCALE GENOMIC DNA]</scope>
</reference>
<proteinExistence type="inferred from homology"/>
<feature type="region of interest" description="Disordered" evidence="10">
    <location>
        <begin position="1156"/>
        <end position="1193"/>
    </location>
</feature>
<keyword evidence="5" id="KW-0256">Endoplasmic reticulum</keyword>
<dbReference type="Pfam" id="PF13329">
    <property type="entry name" value="ATG2_CAD"/>
    <property type="match status" value="2"/>
</dbReference>
<dbReference type="GO" id="GO:0034727">
    <property type="term" value="P:piecemeal microautophagy of the nucleus"/>
    <property type="evidence" value="ECO:0007669"/>
    <property type="project" value="TreeGrafter"/>
</dbReference>
<evidence type="ECO:0000256" key="7">
    <source>
        <dbReference type="ARBA" id="ARBA00023136"/>
    </source>
</evidence>
<comment type="catalytic activity">
    <reaction evidence="8">
        <text>a 1,2-diacyl-sn-glycero-3-phospho-L-serine(in) = a 1,2-diacyl-sn-glycero-3-phospho-L-serine(out)</text>
        <dbReference type="Rhea" id="RHEA:38663"/>
        <dbReference type="ChEBI" id="CHEBI:57262"/>
    </reaction>
</comment>
<comment type="catalytic activity">
    <reaction evidence="9">
        <text>a 1,2-diacyl-sn-glycero-3-phosphoethanolamine(in) = a 1,2-diacyl-sn-glycero-3-phosphoethanolamine(out)</text>
        <dbReference type="Rhea" id="RHEA:38895"/>
        <dbReference type="ChEBI" id="CHEBI:64612"/>
    </reaction>
</comment>
<dbReference type="InterPro" id="IPR026849">
    <property type="entry name" value="ATG2"/>
</dbReference>
<evidence type="ECO:0000256" key="3">
    <source>
        <dbReference type="ARBA" id="ARBA00009714"/>
    </source>
</evidence>
<comment type="subcellular location">
    <subcellularLocation>
        <location evidence="1">Endoplasmic reticulum membrane</location>
        <topology evidence="1">Peripheral membrane protein</topology>
    </subcellularLocation>
    <subcellularLocation>
        <location evidence="2">Preautophagosomal structure membrane</location>
        <topology evidence="2">Peripheral membrane protein</topology>
    </subcellularLocation>
</comment>
<feature type="compositionally biased region" description="Polar residues" evidence="10">
    <location>
        <begin position="1156"/>
        <end position="1176"/>
    </location>
</feature>
<dbReference type="GO" id="GO:0061723">
    <property type="term" value="P:glycophagy"/>
    <property type="evidence" value="ECO:0007669"/>
    <property type="project" value="TreeGrafter"/>
</dbReference>
<dbReference type="PANTHER" id="PTHR13190">
    <property type="entry name" value="AUTOPHAGY-RELATED 2, ISOFORM A"/>
    <property type="match status" value="1"/>
</dbReference>
<dbReference type="GO" id="GO:0000422">
    <property type="term" value="P:autophagy of mitochondrion"/>
    <property type="evidence" value="ECO:0007669"/>
    <property type="project" value="TreeGrafter"/>
</dbReference>
<evidence type="ECO:0000256" key="10">
    <source>
        <dbReference type="SAM" id="MobiDB-lite"/>
    </source>
</evidence>
<evidence type="ECO:0000313" key="12">
    <source>
        <dbReference type="Proteomes" id="UP000472265"/>
    </source>
</evidence>
<evidence type="ECO:0000256" key="9">
    <source>
        <dbReference type="ARBA" id="ARBA00024615"/>
    </source>
</evidence>
<evidence type="ECO:0000256" key="5">
    <source>
        <dbReference type="ARBA" id="ARBA00022824"/>
    </source>
</evidence>
<dbReference type="Ensembl" id="ENSSAUT00010011122.1">
    <property type="protein sequence ID" value="ENSSAUP00010010476.1"/>
    <property type="gene ID" value="ENSSAUG00010005053.1"/>
</dbReference>
<dbReference type="GO" id="GO:0061709">
    <property type="term" value="P:reticulophagy"/>
    <property type="evidence" value="ECO:0007669"/>
    <property type="project" value="TreeGrafter"/>
</dbReference>
<evidence type="ECO:0000256" key="1">
    <source>
        <dbReference type="ARBA" id="ARBA00004406"/>
    </source>
</evidence>
<evidence type="ECO:0000256" key="4">
    <source>
        <dbReference type="ARBA" id="ARBA00022448"/>
    </source>
</evidence>
<dbReference type="GO" id="GO:0006869">
    <property type="term" value="P:lipid transport"/>
    <property type="evidence" value="ECO:0007669"/>
    <property type="project" value="UniProtKB-KW"/>
</dbReference>
<dbReference type="GO" id="GO:0043495">
    <property type="term" value="F:protein-membrane adaptor activity"/>
    <property type="evidence" value="ECO:0007669"/>
    <property type="project" value="TreeGrafter"/>
</dbReference>
<comment type="similarity">
    <text evidence="3">Belongs to the ATG2 family.</text>
</comment>
<dbReference type="GO" id="GO:0032266">
    <property type="term" value="F:phosphatidylinositol-3-phosphate binding"/>
    <property type="evidence" value="ECO:0007669"/>
    <property type="project" value="TreeGrafter"/>
</dbReference>
<evidence type="ECO:0000313" key="11">
    <source>
        <dbReference type="Ensembl" id="ENSSAUP00010010476.1"/>
    </source>
</evidence>
<evidence type="ECO:0000256" key="8">
    <source>
        <dbReference type="ARBA" id="ARBA00024479"/>
    </source>
</evidence>
<dbReference type="GO" id="GO:0000045">
    <property type="term" value="P:autophagosome assembly"/>
    <property type="evidence" value="ECO:0007669"/>
    <property type="project" value="TreeGrafter"/>
</dbReference>
<dbReference type="Proteomes" id="UP000472265">
    <property type="component" value="Chromosome 16"/>
</dbReference>
<keyword evidence="12" id="KW-1185">Reference proteome</keyword>
<organism evidence="11 12">
    <name type="scientific">Sparus aurata</name>
    <name type="common">Gilthead sea bream</name>
    <dbReference type="NCBI Taxonomy" id="8175"/>
    <lineage>
        <taxon>Eukaryota</taxon>
        <taxon>Metazoa</taxon>
        <taxon>Chordata</taxon>
        <taxon>Craniata</taxon>
        <taxon>Vertebrata</taxon>
        <taxon>Euteleostomi</taxon>
        <taxon>Actinopterygii</taxon>
        <taxon>Neopterygii</taxon>
        <taxon>Teleostei</taxon>
        <taxon>Neoteleostei</taxon>
        <taxon>Acanthomorphata</taxon>
        <taxon>Eupercaria</taxon>
        <taxon>Spariformes</taxon>
        <taxon>Sparidae</taxon>
        <taxon>Sparus</taxon>
    </lineage>
</organism>
<reference evidence="11" key="3">
    <citation type="submission" date="2025-09" db="UniProtKB">
        <authorList>
            <consortium name="Ensembl"/>
        </authorList>
    </citation>
    <scope>IDENTIFICATION</scope>
</reference>
<dbReference type="PANTHER" id="PTHR13190:SF20">
    <property type="entry name" value="AUTOPHAGY-RELATED PROTEIN 2 HOMOLOG B"/>
    <property type="match status" value="1"/>
</dbReference>